<protein>
    <recommendedName>
        <fullName evidence="2 5">Ribosome biogenesis protein NOP53</fullName>
    </recommendedName>
</protein>
<feature type="region of interest" description="Disordered" evidence="6">
    <location>
        <begin position="195"/>
        <end position="222"/>
    </location>
</feature>
<gene>
    <name evidence="7" type="ORF">CTEN210_16776</name>
</gene>
<feature type="region of interest" description="Disordered" evidence="6">
    <location>
        <begin position="262"/>
        <end position="327"/>
    </location>
</feature>
<keyword evidence="4 5" id="KW-0539">Nucleus</keyword>
<name>A0AAD3DBG2_9STRA</name>
<dbReference type="AlphaFoldDB" id="A0AAD3DBG2"/>
<sequence length="438" mass="49580">MAKKKGMSRRIKKRADLAAKELEEKTIENKEIVEYEEKADDELFVLDTAPDAASANLIASQQKKRKAAEKAKLSALNVKQSKRNRISENDERLIKKMMNTHSKKTILSLATAHEERKKQAKRVKRVAGTAKASFDLWDDTAPENEPTKTIAVVSGKKSMAGTAPIEFATVPKSLLRKDVQQAAKLSNKLRNARRQFEKTAPNSIKVEPAQPGQSYRPDDEQHQDAIGEALSIELRRKEAIDYKNEPIGGGQMSEATRALLLNSDDESSSDEEEDVEMTNTRHKRKEKLTRAQRNKQKRAKARQVALDEKKRKKQLMHQYHEAKKVAKEVRKEEAAKIARREEIEALKSEKKAQPLGINLIEKRSEMDPIYAPSLPVALTDELKDGGLRTVKPKGSLLTDRMESMISRKMANRKVYNKKKVVNGKRRMKGGKGRDFLLA</sequence>
<dbReference type="GO" id="GO:0008097">
    <property type="term" value="F:5S rRNA binding"/>
    <property type="evidence" value="ECO:0007669"/>
    <property type="project" value="TreeGrafter"/>
</dbReference>
<feature type="compositionally biased region" description="Basic and acidic residues" evidence="6">
    <location>
        <begin position="318"/>
        <end position="327"/>
    </location>
</feature>
<keyword evidence="3 5" id="KW-0690">Ribosome biogenesis</keyword>
<comment type="caution">
    <text evidence="7">The sequence shown here is derived from an EMBL/GenBank/DDBJ whole genome shotgun (WGS) entry which is preliminary data.</text>
</comment>
<dbReference type="EMBL" id="BLLK01000069">
    <property type="protein sequence ID" value="GFH60300.1"/>
    <property type="molecule type" value="Genomic_DNA"/>
</dbReference>
<dbReference type="PANTHER" id="PTHR14211:SF7">
    <property type="entry name" value="RIBOSOME BIOGENESIS PROTEIN NOP53"/>
    <property type="match status" value="1"/>
</dbReference>
<evidence type="ECO:0000256" key="5">
    <source>
        <dbReference type="PIRNR" id="PIRNR017302"/>
    </source>
</evidence>
<keyword evidence="8" id="KW-1185">Reference proteome</keyword>
<dbReference type="PANTHER" id="PTHR14211">
    <property type="entry name" value="GLIOMA SUPPRESSOR CANDIDATE REGION GENE 2"/>
    <property type="match status" value="1"/>
</dbReference>
<dbReference type="InterPro" id="IPR011687">
    <property type="entry name" value="Nop53/GLTSCR2"/>
</dbReference>
<dbReference type="Proteomes" id="UP001054902">
    <property type="component" value="Unassembled WGS sequence"/>
</dbReference>
<evidence type="ECO:0000256" key="3">
    <source>
        <dbReference type="ARBA" id="ARBA00022517"/>
    </source>
</evidence>
<comment type="subcellular location">
    <subcellularLocation>
        <location evidence="5">Nucleus</location>
        <location evidence="5">Nucleolus</location>
    </subcellularLocation>
    <subcellularLocation>
        <location evidence="5">Nucleus</location>
        <location evidence="5">Nucleoplasm</location>
    </subcellularLocation>
</comment>
<dbReference type="GO" id="GO:0000027">
    <property type="term" value="P:ribosomal large subunit assembly"/>
    <property type="evidence" value="ECO:0007669"/>
    <property type="project" value="UniProtKB-UniRule"/>
</dbReference>
<accession>A0AAD3DBG2</accession>
<evidence type="ECO:0000256" key="2">
    <source>
        <dbReference type="ARBA" id="ARBA00018339"/>
    </source>
</evidence>
<dbReference type="GO" id="GO:0005730">
    <property type="term" value="C:nucleolus"/>
    <property type="evidence" value="ECO:0007669"/>
    <property type="project" value="UniProtKB-SubCell"/>
</dbReference>
<evidence type="ECO:0000256" key="4">
    <source>
        <dbReference type="ARBA" id="ARBA00023242"/>
    </source>
</evidence>
<dbReference type="GO" id="GO:0006364">
    <property type="term" value="P:rRNA processing"/>
    <property type="evidence" value="ECO:0007669"/>
    <property type="project" value="TreeGrafter"/>
</dbReference>
<proteinExistence type="inferred from homology"/>
<organism evidence="7 8">
    <name type="scientific">Chaetoceros tenuissimus</name>
    <dbReference type="NCBI Taxonomy" id="426638"/>
    <lineage>
        <taxon>Eukaryota</taxon>
        <taxon>Sar</taxon>
        <taxon>Stramenopiles</taxon>
        <taxon>Ochrophyta</taxon>
        <taxon>Bacillariophyta</taxon>
        <taxon>Coscinodiscophyceae</taxon>
        <taxon>Chaetocerotophycidae</taxon>
        <taxon>Chaetocerotales</taxon>
        <taxon>Chaetocerotaceae</taxon>
        <taxon>Chaetoceros</taxon>
    </lineage>
</organism>
<evidence type="ECO:0000313" key="7">
    <source>
        <dbReference type="EMBL" id="GFH60300.1"/>
    </source>
</evidence>
<evidence type="ECO:0000313" key="8">
    <source>
        <dbReference type="Proteomes" id="UP001054902"/>
    </source>
</evidence>
<dbReference type="Pfam" id="PF07767">
    <property type="entry name" value="Nop53"/>
    <property type="match status" value="1"/>
</dbReference>
<evidence type="ECO:0000256" key="1">
    <source>
        <dbReference type="ARBA" id="ARBA00008838"/>
    </source>
</evidence>
<evidence type="ECO:0000256" key="6">
    <source>
        <dbReference type="SAM" id="MobiDB-lite"/>
    </source>
</evidence>
<dbReference type="GO" id="GO:0005654">
    <property type="term" value="C:nucleoplasm"/>
    <property type="evidence" value="ECO:0007669"/>
    <property type="project" value="UniProtKB-SubCell"/>
</dbReference>
<comment type="function">
    <text evidence="5">May play a role in ribosome biogenesis.</text>
</comment>
<comment type="similarity">
    <text evidence="1 5">Belongs to the NOP53 family.</text>
</comment>
<dbReference type="PIRSF" id="PIRSF017302">
    <property type="entry name" value="Gltscr2"/>
    <property type="match status" value="1"/>
</dbReference>
<feature type="compositionally biased region" description="Acidic residues" evidence="6">
    <location>
        <begin position="263"/>
        <end position="276"/>
    </location>
</feature>
<reference evidence="7 8" key="1">
    <citation type="journal article" date="2021" name="Sci. Rep.">
        <title>The genome of the diatom Chaetoceros tenuissimus carries an ancient integrated fragment of an extant virus.</title>
        <authorList>
            <person name="Hongo Y."/>
            <person name="Kimura K."/>
            <person name="Takaki Y."/>
            <person name="Yoshida Y."/>
            <person name="Baba S."/>
            <person name="Kobayashi G."/>
            <person name="Nagasaki K."/>
            <person name="Hano T."/>
            <person name="Tomaru Y."/>
        </authorList>
    </citation>
    <scope>NUCLEOTIDE SEQUENCE [LARGE SCALE GENOMIC DNA]</scope>
    <source>
        <strain evidence="7 8">NIES-3715</strain>
    </source>
</reference>
<feature type="compositionally biased region" description="Basic residues" evidence="6">
    <location>
        <begin position="280"/>
        <end position="301"/>
    </location>
</feature>